<evidence type="ECO:0000313" key="5">
    <source>
        <dbReference type="Proteomes" id="UP001219037"/>
    </source>
</evidence>
<reference evidence="4 5" key="1">
    <citation type="submission" date="2023-04" db="EMBL/GenBank/DDBJ databases">
        <title>Funneling lignin-derived compounds into biodiesel using alkali-halophilic Citricoccus sp. P2.</title>
        <authorList>
            <person name="Luo C.-B."/>
        </authorList>
    </citation>
    <scope>NUCLEOTIDE SEQUENCE [LARGE SCALE GENOMIC DNA]</scope>
    <source>
        <strain evidence="4 5">P2</strain>
    </source>
</reference>
<organism evidence="4 5">
    <name type="scientific">Citricoccus muralis</name>
    <dbReference type="NCBI Taxonomy" id="169134"/>
    <lineage>
        <taxon>Bacteria</taxon>
        <taxon>Bacillati</taxon>
        <taxon>Actinomycetota</taxon>
        <taxon>Actinomycetes</taxon>
        <taxon>Micrococcales</taxon>
        <taxon>Micrococcaceae</taxon>
        <taxon>Citricoccus</taxon>
    </lineage>
</organism>
<evidence type="ECO:0000259" key="2">
    <source>
        <dbReference type="Pfam" id="PF02771"/>
    </source>
</evidence>
<dbReference type="InterPro" id="IPR009100">
    <property type="entry name" value="AcylCoA_DH/oxidase_NM_dom_sf"/>
</dbReference>
<feature type="domain" description="Acyl-CoA dehydrogenase C-terminal" evidence="3">
    <location>
        <begin position="245"/>
        <end position="368"/>
    </location>
</feature>
<dbReference type="RefSeq" id="WP_278155958.1">
    <property type="nucleotide sequence ID" value="NZ_CP121252.1"/>
</dbReference>
<dbReference type="InterPro" id="IPR013107">
    <property type="entry name" value="Acyl-CoA_DH_C"/>
</dbReference>
<dbReference type="GO" id="GO:0016491">
    <property type="term" value="F:oxidoreductase activity"/>
    <property type="evidence" value="ECO:0007669"/>
    <property type="project" value="UniProtKB-KW"/>
</dbReference>
<dbReference type="InterPro" id="IPR013786">
    <property type="entry name" value="AcylCoA_DH/ox_N"/>
</dbReference>
<dbReference type="PIRSF" id="PIRSF016578">
    <property type="entry name" value="HsaA"/>
    <property type="match status" value="1"/>
</dbReference>
<dbReference type="PANTHER" id="PTHR43884">
    <property type="entry name" value="ACYL-COA DEHYDROGENASE"/>
    <property type="match status" value="1"/>
</dbReference>
<dbReference type="Pfam" id="PF02771">
    <property type="entry name" value="Acyl-CoA_dh_N"/>
    <property type="match status" value="1"/>
</dbReference>
<dbReference type="Pfam" id="PF08028">
    <property type="entry name" value="Acyl-CoA_dh_2"/>
    <property type="match status" value="1"/>
</dbReference>
<dbReference type="Gene3D" id="2.40.110.10">
    <property type="entry name" value="Butyryl-CoA Dehydrogenase, subunit A, domain 2"/>
    <property type="match status" value="1"/>
</dbReference>
<keyword evidence="1 4" id="KW-0560">Oxidoreductase</keyword>
<accession>A0ABY8H2G9</accession>
<evidence type="ECO:0000256" key="1">
    <source>
        <dbReference type="ARBA" id="ARBA00023002"/>
    </source>
</evidence>
<dbReference type="EMBL" id="CP121252">
    <property type="protein sequence ID" value="WFP15335.1"/>
    <property type="molecule type" value="Genomic_DNA"/>
</dbReference>
<name>A0ABY8H2G9_9MICC</name>
<proteinExistence type="predicted"/>
<dbReference type="Gene3D" id="1.10.540.10">
    <property type="entry name" value="Acyl-CoA dehydrogenase/oxidase, N-terminal domain"/>
    <property type="match status" value="1"/>
</dbReference>
<keyword evidence="5" id="KW-1185">Reference proteome</keyword>
<dbReference type="SUPFAM" id="SSF47203">
    <property type="entry name" value="Acyl-CoA dehydrogenase C-terminal domain-like"/>
    <property type="match status" value="1"/>
</dbReference>
<dbReference type="InterPro" id="IPR036250">
    <property type="entry name" value="AcylCo_DH-like_C"/>
</dbReference>
<evidence type="ECO:0000259" key="3">
    <source>
        <dbReference type="Pfam" id="PF08028"/>
    </source>
</evidence>
<feature type="domain" description="Acyl-CoA dehydrogenase/oxidase N-terminal" evidence="2">
    <location>
        <begin position="9"/>
        <end position="90"/>
    </location>
</feature>
<sequence>MFTSDHDEQISHVLTTELLERCRERAPQHDDDNTFPHQDLAELQRAGYLSAFAATEQGGLGWHMDTVSAAQRRLAAAAPATALAVNMHLVWNGVARILADRGDESLQFILKESARGEIFAFGISEPGNDEVLFDSMTTATPDGSGGYTFTGTKIFTSLSPVWTRLGIFGKTPDGEQLVFGILDRDAGGTAADPNSWDMLGMRATQSYATRLNEAQVPAERIIRHIPTGPNQDGLTIGIFASFLTLIASVYTGIADRALHLAVDGADQRILSSTGRAFSQDPVTRDRLGEATLRAIGLDAQLTQVTHAIATAKNWGAEWFPRLVATKTLAVRVAQQQVDTAMQVAGGQGFQRRHELSRLYRDVRAGGFHPSNEDSARRTLATFVLGPLRDDADDQS</sequence>
<dbReference type="Gene3D" id="1.20.140.10">
    <property type="entry name" value="Butyryl-CoA Dehydrogenase, subunit A, domain 3"/>
    <property type="match status" value="1"/>
</dbReference>
<dbReference type="Proteomes" id="UP001219037">
    <property type="component" value="Chromosome"/>
</dbReference>
<gene>
    <name evidence="4" type="ORF">P8192_07805</name>
</gene>
<dbReference type="InterPro" id="IPR046373">
    <property type="entry name" value="Acyl-CoA_Oxase/DH_mid-dom_sf"/>
</dbReference>
<evidence type="ECO:0000313" key="4">
    <source>
        <dbReference type="EMBL" id="WFP15335.1"/>
    </source>
</evidence>
<protein>
    <submittedName>
        <fullName evidence="4">Acyl-CoA/acyl-ACP dehydrogenase</fullName>
        <ecNumber evidence="4">1.-.-.-</ecNumber>
    </submittedName>
</protein>
<dbReference type="PANTHER" id="PTHR43884:SF25">
    <property type="entry name" value="ACYL-COA DEHYDROGENASE YDBM-RELATED"/>
    <property type="match status" value="1"/>
</dbReference>
<dbReference type="SUPFAM" id="SSF56645">
    <property type="entry name" value="Acyl-CoA dehydrogenase NM domain-like"/>
    <property type="match status" value="1"/>
</dbReference>
<dbReference type="EC" id="1.-.-.-" evidence="4"/>
<dbReference type="InterPro" id="IPR037069">
    <property type="entry name" value="AcylCoA_DH/ox_N_sf"/>
</dbReference>